<accession>A0A433PF38</accession>
<comment type="caution">
    <text evidence="2">The sequence shown here is derived from an EMBL/GenBank/DDBJ whole genome shotgun (WGS) entry which is preliminary data.</text>
</comment>
<evidence type="ECO:0000313" key="3">
    <source>
        <dbReference type="Proteomes" id="UP000274822"/>
    </source>
</evidence>
<proteinExistence type="predicted"/>
<organism evidence="2 3">
    <name type="scientific">Jimgerdemannia flammicorona</name>
    <dbReference type="NCBI Taxonomy" id="994334"/>
    <lineage>
        <taxon>Eukaryota</taxon>
        <taxon>Fungi</taxon>
        <taxon>Fungi incertae sedis</taxon>
        <taxon>Mucoromycota</taxon>
        <taxon>Mucoromycotina</taxon>
        <taxon>Endogonomycetes</taxon>
        <taxon>Endogonales</taxon>
        <taxon>Endogonaceae</taxon>
        <taxon>Jimgerdemannia</taxon>
    </lineage>
</organism>
<protein>
    <submittedName>
        <fullName evidence="2">Uncharacterized protein</fullName>
    </submittedName>
</protein>
<keyword evidence="3" id="KW-1185">Reference proteome</keyword>
<feature type="region of interest" description="Disordered" evidence="1">
    <location>
        <begin position="1"/>
        <end position="29"/>
    </location>
</feature>
<evidence type="ECO:0000313" key="2">
    <source>
        <dbReference type="EMBL" id="RUS16119.1"/>
    </source>
</evidence>
<reference evidence="2 3" key="1">
    <citation type="journal article" date="2018" name="New Phytol.">
        <title>Phylogenomics of Endogonaceae and evolution of mycorrhizas within Mucoromycota.</title>
        <authorList>
            <person name="Chang Y."/>
            <person name="Desiro A."/>
            <person name="Na H."/>
            <person name="Sandor L."/>
            <person name="Lipzen A."/>
            <person name="Clum A."/>
            <person name="Barry K."/>
            <person name="Grigoriev I.V."/>
            <person name="Martin F.M."/>
            <person name="Stajich J.E."/>
            <person name="Smith M.E."/>
            <person name="Bonito G."/>
            <person name="Spatafora J.W."/>
        </authorList>
    </citation>
    <scope>NUCLEOTIDE SEQUENCE [LARGE SCALE GENOMIC DNA]</scope>
    <source>
        <strain evidence="2 3">AD002</strain>
    </source>
</reference>
<name>A0A433PF38_9FUNG</name>
<dbReference type="AlphaFoldDB" id="A0A433PF38"/>
<sequence length="207" mass="21921">MIAPPDIAKVPQRVHGGKETAIQPPPPLRNELGQRIRHIGLAPRRLHVMEHPSRVALGHKLIAQDAIFGEMPASAPGPWCCSPLKYWASGPLPEASFCRAIPGEDGDISKYGLERFVENVGHLVLKVLGGDKRGNEVDAAGAGHGADLAAGSANVVVDVEGFPEVINGSTARAGADVEEDADVRLENRAEGVKEPAVGVDLLLILFF</sequence>
<gene>
    <name evidence="2" type="ORF">BC938DRAFT_476698</name>
</gene>
<evidence type="ECO:0000256" key="1">
    <source>
        <dbReference type="SAM" id="MobiDB-lite"/>
    </source>
</evidence>
<dbReference type="EMBL" id="RBNJ01024682">
    <property type="protein sequence ID" value="RUS16119.1"/>
    <property type="molecule type" value="Genomic_DNA"/>
</dbReference>
<dbReference type="Proteomes" id="UP000274822">
    <property type="component" value="Unassembled WGS sequence"/>
</dbReference>